<evidence type="ECO:0000313" key="2">
    <source>
        <dbReference type="EMBL" id="RAL07130.1"/>
    </source>
</evidence>
<organism evidence="2 3">
    <name type="scientific">Aspergillus homomorphus (strain CBS 101889)</name>
    <dbReference type="NCBI Taxonomy" id="1450537"/>
    <lineage>
        <taxon>Eukaryota</taxon>
        <taxon>Fungi</taxon>
        <taxon>Dikarya</taxon>
        <taxon>Ascomycota</taxon>
        <taxon>Pezizomycotina</taxon>
        <taxon>Eurotiomycetes</taxon>
        <taxon>Eurotiomycetidae</taxon>
        <taxon>Eurotiales</taxon>
        <taxon>Aspergillaceae</taxon>
        <taxon>Aspergillus</taxon>
        <taxon>Aspergillus subgen. Circumdati</taxon>
    </lineage>
</organism>
<keyword evidence="1" id="KW-0812">Transmembrane</keyword>
<accession>A0A395HH98</accession>
<keyword evidence="1" id="KW-1133">Transmembrane helix</keyword>
<gene>
    <name evidence="2" type="ORF">BO97DRAFT_464601</name>
</gene>
<evidence type="ECO:0000313" key="3">
    <source>
        <dbReference type="Proteomes" id="UP000248961"/>
    </source>
</evidence>
<dbReference type="AlphaFoldDB" id="A0A395HH98"/>
<dbReference type="VEuPathDB" id="FungiDB:BO97DRAFT_464601"/>
<feature type="transmembrane region" description="Helical" evidence="1">
    <location>
        <begin position="5"/>
        <end position="24"/>
    </location>
</feature>
<keyword evidence="1" id="KW-0472">Membrane</keyword>
<feature type="transmembrane region" description="Helical" evidence="1">
    <location>
        <begin position="30"/>
        <end position="52"/>
    </location>
</feature>
<dbReference type="OrthoDB" id="2896006at2759"/>
<name>A0A395HH98_ASPHC</name>
<dbReference type="Proteomes" id="UP000248961">
    <property type="component" value="Unassembled WGS sequence"/>
</dbReference>
<proteinExistence type="predicted"/>
<reference evidence="2 3" key="1">
    <citation type="submission" date="2018-02" db="EMBL/GenBank/DDBJ databases">
        <title>The genomes of Aspergillus section Nigri reveals drivers in fungal speciation.</title>
        <authorList>
            <consortium name="DOE Joint Genome Institute"/>
            <person name="Vesth T.C."/>
            <person name="Nybo J."/>
            <person name="Theobald S."/>
            <person name="Brandl J."/>
            <person name="Frisvad J.C."/>
            <person name="Nielsen K.F."/>
            <person name="Lyhne E.K."/>
            <person name="Kogle M.E."/>
            <person name="Kuo A."/>
            <person name="Riley R."/>
            <person name="Clum A."/>
            <person name="Nolan M."/>
            <person name="Lipzen A."/>
            <person name="Salamov A."/>
            <person name="Henrissat B."/>
            <person name="Wiebenga A."/>
            <person name="De vries R.P."/>
            <person name="Grigoriev I.V."/>
            <person name="Mortensen U.H."/>
            <person name="Andersen M.R."/>
            <person name="Baker S.E."/>
        </authorList>
    </citation>
    <scope>NUCLEOTIDE SEQUENCE [LARGE SCALE GENOMIC DNA]</scope>
    <source>
        <strain evidence="2 3">CBS 101889</strain>
    </source>
</reference>
<dbReference type="RefSeq" id="XP_025546284.1">
    <property type="nucleotide sequence ID" value="XM_025699501.1"/>
</dbReference>
<protein>
    <submittedName>
        <fullName evidence="2">Uncharacterized protein</fullName>
    </submittedName>
</protein>
<dbReference type="GeneID" id="37203790"/>
<sequence>MEYALYPAFLLTIFRTFFNTFIYPSGDDPLNAILLIPIAIGMILNLPIRYIIGHIVMSLLIIETDVGQDELTGVVGKKQVASSRRLFETLYWAARSFLMQLLALLAPRHRAIIALGSILSSGLLAERHFFWTARTILSRSQSSHVSKSCRLNRWRSLAIPTLIYTCSETLMAHLPAIMEDFAGILNACHPLLLLPSDIILVSVGVSLLPPTYETIVSTTKRKHGIRLGRSFRRLMYREGQNRHGTGRLPCYLELHAKMCLCLLLVDAGVHCAIY</sequence>
<dbReference type="STRING" id="1450537.A0A395HH98"/>
<keyword evidence="3" id="KW-1185">Reference proteome</keyword>
<dbReference type="EMBL" id="KZ824339">
    <property type="protein sequence ID" value="RAL07130.1"/>
    <property type="molecule type" value="Genomic_DNA"/>
</dbReference>
<evidence type="ECO:0000256" key="1">
    <source>
        <dbReference type="SAM" id="Phobius"/>
    </source>
</evidence>